<dbReference type="Pfam" id="PF02952">
    <property type="entry name" value="Fucose_iso_C"/>
    <property type="match status" value="1"/>
</dbReference>
<gene>
    <name evidence="2" type="ORF">GCM10010911_08170</name>
</gene>
<reference evidence="2" key="2">
    <citation type="submission" date="2020-09" db="EMBL/GenBank/DDBJ databases">
        <authorList>
            <person name="Sun Q."/>
            <person name="Zhou Y."/>
        </authorList>
    </citation>
    <scope>NUCLEOTIDE SEQUENCE</scope>
    <source>
        <strain evidence="2">CGMCC 1.15178</strain>
    </source>
</reference>
<reference evidence="2" key="1">
    <citation type="journal article" date="2014" name="Int. J. Syst. Evol. Microbiol.">
        <title>Complete genome sequence of Corynebacterium casei LMG S-19264T (=DSM 44701T), isolated from a smear-ripened cheese.</title>
        <authorList>
            <consortium name="US DOE Joint Genome Institute (JGI-PGF)"/>
            <person name="Walter F."/>
            <person name="Albersmeier A."/>
            <person name="Kalinowski J."/>
            <person name="Ruckert C."/>
        </authorList>
    </citation>
    <scope>NUCLEOTIDE SEQUENCE</scope>
    <source>
        <strain evidence="2">CGMCC 1.15178</strain>
    </source>
</reference>
<name>A0A917DP49_9BACL</name>
<dbReference type="GO" id="GO:0008736">
    <property type="term" value="F:L-fucose isomerase activity"/>
    <property type="evidence" value="ECO:0007669"/>
    <property type="project" value="InterPro"/>
</dbReference>
<dbReference type="GO" id="GO:0005737">
    <property type="term" value="C:cytoplasm"/>
    <property type="evidence" value="ECO:0007669"/>
    <property type="project" value="InterPro"/>
</dbReference>
<comment type="caution">
    <text evidence="2">The sequence shown here is derived from an EMBL/GenBank/DDBJ whole genome shotgun (WGS) entry which is preliminary data.</text>
</comment>
<accession>A0A917DP49</accession>
<evidence type="ECO:0000313" key="2">
    <source>
        <dbReference type="EMBL" id="GGD52952.1"/>
    </source>
</evidence>
<dbReference type="Proteomes" id="UP000612456">
    <property type="component" value="Unassembled WGS sequence"/>
</dbReference>
<sequence>MGQAENNKPVLGVIVGNRDFFPDHLAASGRATILKVLEAEGIEVIIVGETQTKNGTIETHDEANIYQQLLIYICEQGFEHHVAVNLNNVSDSVKEAFSKYLGRKVYHHAG</sequence>
<feature type="domain" description="L-fucose isomerase C-terminal" evidence="1">
    <location>
        <begin position="50"/>
        <end position="106"/>
    </location>
</feature>
<dbReference type="GO" id="GO:0006004">
    <property type="term" value="P:fucose metabolic process"/>
    <property type="evidence" value="ECO:0007669"/>
    <property type="project" value="InterPro"/>
</dbReference>
<organism evidence="2 3">
    <name type="scientific">Paenibacillus nasutitermitis</name>
    <dbReference type="NCBI Taxonomy" id="1652958"/>
    <lineage>
        <taxon>Bacteria</taxon>
        <taxon>Bacillati</taxon>
        <taxon>Bacillota</taxon>
        <taxon>Bacilli</taxon>
        <taxon>Bacillales</taxon>
        <taxon>Paenibacillaceae</taxon>
        <taxon>Paenibacillus</taxon>
    </lineage>
</organism>
<evidence type="ECO:0000259" key="1">
    <source>
        <dbReference type="Pfam" id="PF02952"/>
    </source>
</evidence>
<dbReference type="RefSeq" id="WP_188989335.1">
    <property type="nucleotide sequence ID" value="NZ_BMHP01000001.1"/>
</dbReference>
<evidence type="ECO:0000313" key="3">
    <source>
        <dbReference type="Proteomes" id="UP000612456"/>
    </source>
</evidence>
<protein>
    <recommendedName>
        <fullName evidence="1">L-fucose isomerase C-terminal domain-containing protein</fullName>
    </recommendedName>
</protein>
<dbReference type="AlphaFoldDB" id="A0A917DP49"/>
<dbReference type="InterPro" id="IPR015888">
    <property type="entry name" value="Fuc_isomerase_C"/>
</dbReference>
<dbReference type="EMBL" id="BMHP01000001">
    <property type="protein sequence ID" value="GGD52952.1"/>
    <property type="molecule type" value="Genomic_DNA"/>
</dbReference>
<proteinExistence type="predicted"/>
<keyword evidence="3" id="KW-1185">Reference proteome</keyword>